<name>A0A381YEB4_9ZZZZ</name>
<dbReference type="GO" id="GO:0009116">
    <property type="term" value="P:nucleoside metabolic process"/>
    <property type="evidence" value="ECO:0007669"/>
    <property type="project" value="InterPro"/>
</dbReference>
<sequence>MKGILASDTKILQGFLRKHHFRVSTSNERFISYESPELTELLILTGASGERAYRGAQLLGNMPEVTFVLSVGTAASLQKTVRIGNVVLCDRLKKLVGEMALWSSSSVTELEVANCVPMEMLFKHIDESERDLIKGSIVTAPHIATNSNMRTWLGRDLRVGSIDQDAAYTASACSEISMPFAIIRGITSQESGSFPQSRYQIDRRSRSSKSNIVEAPHRISEYIRFRLGSRIVSNRMNQILTRVNSLSVPE</sequence>
<dbReference type="SUPFAM" id="SSF53167">
    <property type="entry name" value="Purine and uridine phosphorylases"/>
    <property type="match status" value="1"/>
</dbReference>
<dbReference type="Gene3D" id="3.40.50.1580">
    <property type="entry name" value="Nucleoside phosphorylase domain"/>
    <property type="match status" value="1"/>
</dbReference>
<evidence type="ECO:0000313" key="1">
    <source>
        <dbReference type="EMBL" id="SVA75230.1"/>
    </source>
</evidence>
<evidence type="ECO:0008006" key="2">
    <source>
        <dbReference type="Google" id="ProtNLM"/>
    </source>
</evidence>
<dbReference type="GO" id="GO:0003824">
    <property type="term" value="F:catalytic activity"/>
    <property type="evidence" value="ECO:0007669"/>
    <property type="project" value="InterPro"/>
</dbReference>
<dbReference type="InterPro" id="IPR035994">
    <property type="entry name" value="Nucleoside_phosphorylase_sf"/>
</dbReference>
<reference evidence="1" key="1">
    <citation type="submission" date="2018-05" db="EMBL/GenBank/DDBJ databases">
        <authorList>
            <person name="Lanie J.A."/>
            <person name="Ng W.-L."/>
            <person name="Kazmierczak K.M."/>
            <person name="Andrzejewski T.M."/>
            <person name="Davidsen T.M."/>
            <person name="Wayne K.J."/>
            <person name="Tettelin H."/>
            <person name="Glass J.I."/>
            <person name="Rusch D."/>
            <person name="Podicherti R."/>
            <person name="Tsui H.-C.T."/>
            <person name="Winkler M.E."/>
        </authorList>
    </citation>
    <scope>NUCLEOTIDE SEQUENCE</scope>
</reference>
<dbReference type="EMBL" id="UINC01018007">
    <property type="protein sequence ID" value="SVA75230.1"/>
    <property type="molecule type" value="Genomic_DNA"/>
</dbReference>
<dbReference type="AlphaFoldDB" id="A0A381YEB4"/>
<accession>A0A381YEB4</accession>
<protein>
    <recommendedName>
        <fullName evidence="2">Nucleoside phosphorylase domain-containing protein</fullName>
    </recommendedName>
</protein>
<organism evidence="1">
    <name type="scientific">marine metagenome</name>
    <dbReference type="NCBI Taxonomy" id="408172"/>
    <lineage>
        <taxon>unclassified sequences</taxon>
        <taxon>metagenomes</taxon>
        <taxon>ecological metagenomes</taxon>
    </lineage>
</organism>
<gene>
    <name evidence="1" type="ORF">METZ01_LOCUS128084</name>
</gene>
<proteinExistence type="predicted"/>